<dbReference type="AlphaFoldDB" id="A0A439DAA2"/>
<gene>
    <name evidence="2" type="ORF">EKO27_g3787</name>
</gene>
<dbReference type="STRING" id="363999.A0A439DAA2"/>
<dbReference type="PANTHER" id="PTHR38792:SF3">
    <property type="entry name" value="BNR_ASP-BOX REPEAT DOMAIN PROTEIN (AFU_ORTHOLOGUE AFUA_7G06430)-RELATED"/>
    <property type="match status" value="1"/>
</dbReference>
<organism evidence="2 3">
    <name type="scientific">Xylaria grammica</name>
    <dbReference type="NCBI Taxonomy" id="363999"/>
    <lineage>
        <taxon>Eukaryota</taxon>
        <taxon>Fungi</taxon>
        <taxon>Dikarya</taxon>
        <taxon>Ascomycota</taxon>
        <taxon>Pezizomycotina</taxon>
        <taxon>Sordariomycetes</taxon>
        <taxon>Xylariomycetidae</taxon>
        <taxon>Xylariales</taxon>
        <taxon>Xylariaceae</taxon>
        <taxon>Xylaria</taxon>
    </lineage>
</organism>
<evidence type="ECO:0000259" key="1">
    <source>
        <dbReference type="Pfam" id="PF13088"/>
    </source>
</evidence>
<dbReference type="Gene3D" id="2.120.10.10">
    <property type="match status" value="1"/>
</dbReference>
<dbReference type="PANTHER" id="PTHR38792">
    <property type="entry name" value="BNR/ASP-BOX REPEAT DOMAIN PROTEIN (AFU_ORTHOLOGUE AFUA_7G06430)-RELATED"/>
    <property type="match status" value="1"/>
</dbReference>
<reference evidence="2 3" key="1">
    <citation type="submission" date="2018-12" db="EMBL/GenBank/DDBJ databases">
        <title>Draft genome sequence of Xylaria grammica IHI A82.</title>
        <authorList>
            <person name="Buettner E."/>
            <person name="Kellner H."/>
        </authorList>
    </citation>
    <scope>NUCLEOTIDE SEQUENCE [LARGE SCALE GENOMIC DNA]</scope>
    <source>
        <strain evidence="2 3">IHI A82</strain>
    </source>
</reference>
<evidence type="ECO:0000313" key="2">
    <source>
        <dbReference type="EMBL" id="RWA11335.1"/>
    </source>
</evidence>
<evidence type="ECO:0000313" key="3">
    <source>
        <dbReference type="Proteomes" id="UP000286045"/>
    </source>
</evidence>
<dbReference type="InterPro" id="IPR011040">
    <property type="entry name" value="Sialidase"/>
</dbReference>
<accession>A0A439DAA2</accession>
<feature type="domain" description="Sialidase" evidence="1">
    <location>
        <begin position="73"/>
        <end position="265"/>
    </location>
</feature>
<proteinExistence type="predicted"/>
<comment type="caution">
    <text evidence="2">The sequence shown here is derived from an EMBL/GenBank/DDBJ whole genome shotgun (WGS) entry which is preliminary data.</text>
</comment>
<dbReference type="InterPro" id="IPR036278">
    <property type="entry name" value="Sialidase_sf"/>
</dbReference>
<sequence length="358" mass="38190">MLSVIYTVAKAVFSQRFKAPAFLGKCLAAGQVVRASNTIIIDSAGVYIRVTALNGGGLIAGYAATDGTQHVLRTAKSTDGGQSWFPQGEVYRADRTLHDVDNAFPLQLSSGRILYAYRNHDRTSSGQYTYYRITVSYSDDGGKTFLYLSTVAQRAASGVNGLWEPFLRVANDGSLQCYYSGENSATDQDGYMRQSTDGGLTWSSPITISGAGVTSRDGMIGVAKIDGNNLIAVFENTEIGRFSIDYVRSHDDGRSWGERGRLYTAANNAEAIAPQICNVGGTLVASFMTDESIGGTGADGGQMKVVTSTNGGNTWSGSVVTGEVASHWPGLFTRDSTHFLALYSKDGLGAVSQLYQVT</sequence>
<name>A0A439DAA2_9PEZI</name>
<dbReference type="CDD" id="cd15482">
    <property type="entry name" value="Sialidase_non-viral"/>
    <property type="match status" value="1"/>
</dbReference>
<keyword evidence="3" id="KW-1185">Reference proteome</keyword>
<dbReference type="SUPFAM" id="SSF50939">
    <property type="entry name" value="Sialidases"/>
    <property type="match status" value="1"/>
</dbReference>
<dbReference type="EMBL" id="RYZI01000083">
    <property type="protein sequence ID" value="RWA11335.1"/>
    <property type="molecule type" value="Genomic_DNA"/>
</dbReference>
<dbReference type="Proteomes" id="UP000286045">
    <property type="component" value="Unassembled WGS sequence"/>
</dbReference>
<dbReference type="Pfam" id="PF13088">
    <property type="entry name" value="BNR_2"/>
    <property type="match status" value="1"/>
</dbReference>
<protein>
    <recommendedName>
        <fullName evidence="1">Sialidase domain-containing protein</fullName>
    </recommendedName>
</protein>